<organism evidence="1 2">
    <name type="scientific">Planococcus rifietoensis</name>
    <dbReference type="NCBI Taxonomy" id="200991"/>
    <lineage>
        <taxon>Bacteria</taxon>
        <taxon>Bacillati</taxon>
        <taxon>Bacillota</taxon>
        <taxon>Bacilli</taxon>
        <taxon>Bacillales</taxon>
        <taxon>Caryophanaceae</taxon>
        <taxon>Planococcus</taxon>
    </lineage>
</organism>
<dbReference type="Proteomes" id="UP000067683">
    <property type="component" value="Chromosome"/>
</dbReference>
<dbReference type="AlphaFoldDB" id="A0A0U2ZAE0"/>
<keyword evidence="2" id="KW-1185">Reference proteome</keyword>
<reference evidence="1" key="1">
    <citation type="submission" date="2016-01" db="EMBL/GenBank/DDBJ databases">
        <title>Complete genome of Planococcus rifietoensis type strain M8.</title>
        <authorList>
            <person name="See-Too W.S."/>
        </authorList>
    </citation>
    <scope>NUCLEOTIDE SEQUENCE [LARGE SCALE GENOMIC DNA]</scope>
    <source>
        <strain evidence="1">M8</strain>
    </source>
</reference>
<name>A0A0U2ZAE0_9BACL</name>
<gene>
    <name evidence="1" type="ORF">AUC31_17435</name>
</gene>
<dbReference type="EMBL" id="CP013659">
    <property type="protein sequence ID" value="ALS76891.1"/>
    <property type="molecule type" value="Genomic_DNA"/>
</dbReference>
<dbReference type="STRING" id="200991.AUC31_17435"/>
<protein>
    <submittedName>
        <fullName evidence="1">Uncharacterized protein</fullName>
    </submittedName>
</protein>
<proteinExistence type="predicted"/>
<evidence type="ECO:0000313" key="1">
    <source>
        <dbReference type="EMBL" id="ALS76891.1"/>
    </source>
</evidence>
<sequence length="90" mass="10271">MENICIQYHIKGIGKAVVRTVKANNVQEAMSEVMNNLEYEEYILFNGGEGSNAIYGIATDSVAYFEVMSEIEYKAKKHEEELDKIFRSVK</sequence>
<evidence type="ECO:0000313" key="2">
    <source>
        <dbReference type="Proteomes" id="UP000067683"/>
    </source>
</evidence>
<accession>A0A0U2ZAE0</accession>
<dbReference type="KEGG" id="prt:AUC31_17435"/>
<dbReference type="RefSeq" id="WP_058383592.1">
    <property type="nucleotide sequence ID" value="NZ_CP013659.2"/>
</dbReference>